<feature type="domain" description="Sulfatase N-terminal" evidence="2">
    <location>
        <begin position="21"/>
        <end position="307"/>
    </location>
</feature>
<comment type="caution">
    <text evidence="3">The sequence shown here is derived from an EMBL/GenBank/DDBJ whole genome shotgun (WGS) entry which is preliminary data.</text>
</comment>
<dbReference type="Pfam" id="PF00884">
    <property type="entry name" value="Sulfatase"/>
    <property type="match status" value="1"/>
</dbReference>
<dbReference type="Gene3D" id="3.40.720.10">
    <property type="entry name" value="Alkaline Phosphatase, subunit A"/>
    <property type="match status" value="1"/>
</dbReference>
<dbReference type="Proteomes" id="UP000251545">
    <property type="component" value="Unassembled WGS sequence"/>
</dbReference>
<name>A0A362WZQ3_9FLAO</name>
<evidence type="ECO:0000256" key="1">
    <source>
        <dbReference type="SAM" id="SignalP"/>
    </source>
</evidence>
<evidence type="ECO:0000313" key="3">
    <source>
        <dbReference type="EMBL" id="PQV48227.1"/>
    </source>
</evidence>
<organism evidence="3 4">
    <name type="scientific">Jejuia pallidilutea</name>
    <dbReference type="NCBI Taxonomy" id="504487"/>
    <lineage>
        <taxon>Bacteria</taxon>
        <taxon>Pseudomonadati</taxon>
        <taxon>Bacteroidota</taxon>
        <taxon>Flavobacteriia</taxon>
        <taxon>Flavobacteriales</taxon>
        <taxon>Flavobacteriaceae</taxon>
        <taxon>Jejuia</taxon>
    </lineage>
</organism>
<dbReference type="AlphaFoldDB" id="A0A362WZQ3"/>
<gene>
    <name evidence="3" type="ORF">CLV33_10577</name>
</gene>
<dbReference type="InterPro" id="IPR000917">
    <property type="entry name" value="Sulfatase_N"/>
</dbReference>
<dbReference type="PANTHER" id="PTHR43751">
    <property type="entry name" value="SULFATASE"/>
    <property type="match status" value="1"/>
</dbReference>
<evidence type="ECO:0000259" key="2">
    <source>
        <dbReference type="Pfam" id="PF00884"/>
    </source>
</evidence>
<dbReference type="PANTHER" id="PTHR43751:SF1">
    <property type="entry name" value="SULFATASE ATSG-RELATED"/>
    <property type="match status" value="1"/>
</dbReference>
<feature type="signal peptide" evidence="1">
    <location>
        <begin position="1"/>
        <end position="17"/>
    </location>
</feature>
<dbReference type="SUPFAM" id="SSF53649">
    <property type="entry name" value="Alkaline phosphatase-like"/>
    <property type="match status" value="1"/>
</dbReference>
<evidence type="ECO:0000313" key="4">
    <source>
        <dbReference type="Proteomes" id="UP000251545"/>
    </source>
</evidence>
<reference evidence="3 4" key="1">
    <citation type="submission" date="2018-02" db="EMBL/GenBank/DDBJ databases">
        <title>Genomic Encyclopedia of Archaeal and Bacterial Type Strains, Phase II (KMG-II): from individual species to whole genera.</title>
        <authorList>
            <person name="Goeker M."/>
        </authorList>
    </citation>
    <scope>NUCLEOTIDE SEQUENCE [LARGE SCALE GENOMIC DNA]</scope>
    <source>
        <strain evidence="3 4">DSM 21165</strain>
    </source>
</reference>
<dbReference type="InterPro" id="IPR052701">
    <property type="entry name" value="GAG_Ulvan_Degrading_Sulfatases"/>
</dbReference>
<proteinExistence type="predicted"/>
<protein>
    <submittedName>
        <fullName evidence="3">Arylsulfatase A-like enzyme</fullName>
    </submittedName>
</protein>
<accession>A0A362WZQ3</accession>
<dbReference type="InterPro" id="IPR017850">
    <property type="entry name" value="Alkaline_phosphatase_core_sf"/>
</dbReference>
<dbReference type="RefSeq" id="WP_105473709.1">
    <property type="nucleotide sequence ID" value="NZ_PVEO01000005.1"/>
</dbReference>
<feature type="chain" id="PRO_5016875174" evidence="1">
    <location>
        <begin position="18"/>
        <end position="629"/>
    </location>
</feature>
<dbReference type="CDD" id="cd16027">
    <property type="entry name" value="SGSH"/>
    <property type="match status" value="1"/>
</dbReference>
<keyword evidence="1" id="KW-0732">Signal</keyword>
<sequence>MKNLLYFFLLTFTVVHAQDKPNILWITIEDTSPQFIGCYGNKDASTPVIDKLAEQGIRFTNAFSTGTVCSPSRSTIITGVPTFKMGTGNHRSNYPIPDFIHGFPDYLQQQGYYTSNNVKTDYNIANEKDFIKEAWNESSRTASWRGRSKEQPFFSVFNFAESHQSRTMSMSFDWYVKNVWNYLPEDDKIADDAFEMPPFYNDTPEMRKQFARVYNSIKLTDNRIGELLEKLDKDGLRDNTIIFFYADHGEGMPRGKTNGINLGYRVPFIVWFPEKYKHLSPWGEAGSVTDELISFEDLAPTMISLAGGKVPDYLNGRILIGENRSQPKDYLLLSSDRADNGPDLVRTITDGRFVYSRNFMPFMPEMRYIRYIEIADITKHMRSDFKLKKLNTLQEKIFKTRPHEVLYDVENDIWETNNLVYNSEYNAILKKMRNQLDTKVLQARDILFAPEYEIGLISKNQTPYLYRLDDAKYPFQDIYNVASLSGLKSKKTAKEQIKLLKSKNEIVRYWAAVGLMSQNKTTLESFKNKLMVALHDKYPPVAITVAAIVHENFKTEESTQLLKQYCKSDNMDLALMTINYLLYVDDKAPFIETIKKVHDMPNRNYNVKAGCMDFLGILNIVENTSKTEN</sequence>
<dbReference type="EMBL" id="PVEO01000005">
    <property type="protein sequence ID" value="PQV48227.1"/>
    <property type="molecule type" value="Genomic_DNA"/>
</dbReference>